<keyword evidence="5 6" id="KW-0804">Transcription</keyword>
<keyword evidence="2 6" id="KW-0805">Transcription regulation</keyword>
<dbReference type="PROSITE" id="PS01063">
    <property type="entry name" value="SIGMA70_ECF"/>
    <property type="match status" value="1"/>
</dbReference>
<dbReference type="InterPro" id="IPR007627">
    <property type="entry name" value="RNA_pol_sigma70_r2"/>
</dbReference>
<sequence length="192" mass="20606">MGERVDDAQVTAWATAAGAGDRDALAAFVRATQRDVHRFVAHLSSAREADDLAQETYLRALRALPGFAGRSSARTWLLAIARNTAADAVRAAMRRPRTTGVDDWDAVGGRGRPVHSAVDEAVLLRALIAALDPDRREAFVLTQVLDLGYAEAAEVCDCPVGTIRSRVARAREDLVEAMDARSAPHRHRAGGG</sequence>
<proteinExistence type="inferred from homology"/>
<accession>A0ABT1A0E5</accession>
<keyword evidence="3 6" id="KW-0731">Sigma factor</keyword>
<dbReference type="SUPFAM" id="SSF88946">
    <property type="entry name" value="Sigma2 domain of RNA polymerase sigma factors"/>
    <property type="match status" value="1"/>
</dbReference>
<dbReference type="Gene3D" id="1.10.10.10">
    <property type="entry name" value="Winged helix-like DNA-binding domain superfamily/Winged helix DNA-binding domain"/>
    <property type="match status" value="1"/>
</dbReference>
<dbReference type="PANTHER" id="PTHR43133:SF61">
    <property type="entry name" value="ECF RNA POLYMERASE SIGMA FACTOR SIGC"/>
    <property type="match status" value="1"/>
</dbReference>
<reference evidence="9" key="1">
    <citation type="submission" date="2021-04" db="EMBL/GenBank/DDBJ databases">
        <title>Pseudonocardia sp. nov., isolated from sandy soil of mangrove forest.</title>
        <authorList>
            <person name="Zan Z."/>
            <person name="Huang R."/>
            <person name="Liu W."/>
        </authorList>
    </citation>
    <scope>NUCLEOTIDE SEQUENCE</scope>
    <source>
        <strain evidence="9">S2-4</strain>
    </source>
</reference>
<dbReference type="CDD" id="cd06171">
    <property type="entry name" value="Sigma70_r4"/>
    <property type="match status" value="1"/>
</dbReference>
<protein>
    <recommendedName>
        <fullName evidence="6">RNA polymerase sigma factor</fullName>
    </recommendedName>
</protein>
<dbReference type="EMBL" id="JAGSOV010000034">
    <property type="protein sequence ID" value="MCO1656467.1"/>
    <property type="molecule type" value="Genomic_DNA"/>
</dbReference>
<dbReference type="InterPro" id="IPR000838">
    <property type="entry name" value="RNA_pol_sigma70_ECF_CS"/>
</dbReference>
<keyword evidence="4 6" id="KW-0238">DNA-binding</keyword>
<evidence type="ECO:0000256" key="2">
    <source>
        <dbReference type="ARBA" id="ARBA00023015"/>
    </source>
</evidence>
<evidence type="ECO:0000256" key="5">
    <source>
        <dbReference type="ARBA" id="ARBA00023163"/>
    </source>
</evidence>
<dbReference type="SUPFAM" id="SSF88659">
    <property type="entry name" value="Sigma3 and sigma4 domains of RNA polymerase sigma factors"/>
    <property type="match status" value="1"/>
</dbReference>
<dbReference type="Pfam" id="PF04542">
    <property type="entry name" value="Sigma70_r2"/>
    <property type="match status" value="1"/>
</dbReference>
<dbReference type="Gene3D" id="1.10.1740.10">
    <property type="match status" value="1"/>
</dbReference>
<dbReference type="NCBIfam" id="TIGR02937">
    <property type="entry name" value="sigma70-ECF"/>
    <property type="match status" value="1"/>
</dbReference>
<evidence type="ECO:0000256" key="1">
    <source>
        <dbReference type="ARBA" id="ARBA00010641"/>
    </source>
</evidence>
<feature type="domain" description="RNA polymerase sigma-70 region 2" evidence="7">
    <location>
        <begin position="29"/>
        <end position="94"/>
    </location>
</feature>
<dbReference type="Pfam" id="PF08281">
    <property type="entry name" value="Sigma70_r4_2"/>
    <property type="match status" value="1"/>
</dbReference>
<evidence type="ECO:0000259" key="7">
    <source>
        <dbReference type="Pfam" id="PF04542"/>
    </source>
</evidence>
<gene>
    <name evidence="9" type="ORF">KDL28_15510</name>
</gene>
<dbReference type="InterPro" id="IPR036388">
    <property type="entry name" value="WH-like_DNA-bd_sf"/>
</dbReference>
<dbReference type="RefSeq" id="WP_252439200.1">
    <property type="nucleotide sequence ID" value="NZ_JAGSOV010000034.1"/>
</dbReference>
<dbReference type="InterPro" id="IPR013324">
    <property type="entry name" value="RNA_pol_sigma_r3/r4-like"/>
</dbReference>
<dbReference type="InterPro" id="IPR039425">
    <property type="entry name" value="RNA_pol_sigma-70-like"/>
</dbReference>
<feature type="domain" description="RNA polymerase sigma factor 70 region 4 type 2" evidence="8">
    <location>
        <begin position="123"/>
        <end position="174"/>
    </location>
</feature>
<organism evidence="9 10">
    <name type="scientific">Pseudonocardia humida</name>
    <dbReference type="NCBI Taxonomy" id="2800819"/>
    <lineage>
        <taxon>Bacteria</taxon>
        <taxon>Bacillati</taxon>
        <taxon>Actinomycetota</taxon>
        <taxon>Actinomycetes</taxon>
        <taxon>Pseudonocardiales</taxon>
        <taxon>Pseudonocardiaceae</taxon>
        <taxon>Pseudonocardia</taxon>
    </lineage>
</organism>
<evidence type="ECO:0000256" key="3">
    <source>
        <dbReference type="ARBA" id="ARBA00023082"/>
    </source>
</evidence>
<evidence type="ECO:0000313" key="10">
    <source>
        <dbReference type="Proteomes" id="UP001165283"/>
    </source>
</evidence>
<dbReference type="Proteomes" id="UP001165283">
    <property type="component" value="Unassembled WGS sequence"/>
</dbReference>
<evidence type="ECO:0000313" key="9">
    <source>
        <dbReference type="EMBL" id="MCO1656467.1"/>
    </source>
</evidence>
<dbReference type="InterPro" id="IPR014284">
    <property type="entry name" value="RNA_pol_sigma-70_dom"/>
</dbReference>
<evidence type="ECO:0000256" key="6">
    <source>
        <dbReference type="RuleBase" id="RU000716"/>
    </source>
</evidence>
<comment type="caution">
    <text evidence="9">The sequence shown here is derived from an EMBL/GenBank/DDBJ whole genome shotgun (WGS) entry which is preliminary data.</text>
</comment>
<evidence type="ECO:0000259" key="8">
    <source>
        <dbReference type="Pfam" id="PF08281"/>
    </source>
</evidence>
<comment type="similarity">
    <text evidence="1 6">Belongs to the sigma-70 factor family. ECF subfamily.</text>
</comment>
<dbReference type="InterPro" id="IPR013249">
    <property type="entry name" value="RNA_pol_sigma70_r4_t2"/>
</dbReference>
<dbReference type="InterPro" id="IPR013325">
    <property type="entry name" value="RNA_pol_sigma_r2"/>
</dbReference>
<evidence type="ECO:0000256" key="4">
    <source>
        <dbReference type="ARBA" id="ARBA00023125"/>
    </source>
</evidence>
<keyword evidence="10" id="KW-1185">Reference proteome</keyword>
<name>A0ABT1A0E5_9PSEU</name>
<dbReference type="PANTHER" id="PTHR43133">
    <property type="entry name" value="RNA POLYMERASE ECF-TYPE SIGMA FACTO"/>
    <property type="match status" value="1"/>
</dbReference>